<dbReference type="EMBL" id="CAJVPW010019363">
    <property type="protein sequence ID" value="CAG8686207.1"/>
    <property type="molecule type" value="Genomic_DNA"/>
</dbReference>
<protein>
    <submittedName>
        <fullName evidence="1">16249_t:CDS:1</fullName>
    </submittedName>
</protein>
<proteinExistence type="predicted"/>
<reference evidence="1" key="1">
    <citation type="submission" date="2021-06" db="EMBL/GenBank/DDBJ databases">
        <authorList>
            <person name="Kallberg Y."/>
            <person name="Tangrot J."/>
            <person name="Rosling A."/>
        </authorList>
    </citation>
    <scope>NUCLEOTIDE SEQUENCE</scope>
    <source>
        <strain evidence="1">28 12/20/2015</strain>
    </source>
</reference>
<organism evidence="1 2">
    <name type="scientific">Cetraspora pellucida</name>
    <dbReference type="NCBI Taxonomy" id="1433469"/>
    <lineage>
        <taxon>Eukaryota</taxon>
        <taxon>Fungi</taxon>
        <taxon>Fungi incertae sedis</taxon>
        <taxon>Mucoromycota</taxon>
        <taxon>Glomeromycotina</taxon>
        <taxon>Glomeromycetes</taxon>
        <taxon>Diversisporales</taxon>
        <taxon>Gigasporaceae</taxon>
        <taxon>Cetraspora</taxon>
    </lineage>
</organism>
<comment type="caution">
    <text evidence="1">The sequence shown here is derived from an EMBL/GenBank/DDBJ whole genome shotgun (WGS) entry which is preliminary data.</text>
</comment>
<evidence type="ECO:0000313" key="2">
    <source>
        <dbReference type="Proteomes" id="UP000789366"/>
    </source>
</evidence>
<dbReference type="Proteomes" id="UP000789366">
    <property type="component" value="Unassembled WGS sequence"/>
</dbReference>
<evidence type="ECO:0000313" key="1">
    <source>
        <dbReference type="EMBL" id="CAG8686207.1"/>
    </source>
</evidence>
<gene>
    <name evidence="1" type="ORF">SPELUC_LOCUS10433</name>
</gene>
<accession>A0ACA9P185</accession>
<keyword evidence="2" id="KW-1185">Reference proteome</keyword>
<sequence>MSSTNDTTTPKTNKPNAFKTSKSNASKISKSNAQTLSKPQNKLKENLPYDYYSDEIEDKHEDSPDSLFNNDIHFGAGDADCSDQKKYDQDKID</sequence>
<name>A0ACA9P185_9GLOM</name>